<dbReference type="AlphaFoldDB" id="A0A5B8RF23"/>
<dbReference type="PROSITE" id="PS51470">
    <property type="entry name" value="FG_GAP"/>
    <property type="match status" value="1"/>
</dbReference>
<keyword evidence="2" id="KW-0677">Repeat</keyword>
<reference evidence="4" key="1">
    <citation type="submission" date="2019-06" db="EMBL/GenBank/DDBJ databases">
        <authorList>
            <person name="Murdoch R.W."/>
            <person name="Fathepure B."/>
        </authorList>
    </citation>
    <scope>NUCLEOTIDE SEQUENCE</scope>
</reference>
<dbReference type="InterPro" id="IPR013519">
    <property type="entry name" value="Int_alpha_beta-p"/>
</dbReference>
<dbReference type="PANTHER" id="PTHR36220:SF1">
    <property type="entry name" value="GAMMA TUBULIN COMPLEX COMPONENT C-TERMINAL DOMAIN-CONTAINING PROTEIN"/>
    <property type="match status" value="1"/>
</dbReference>
<dbReference type="Pfam" id="PF14312">
    <property type="entry name" value="FG-GAP_2"/>
    <property type="match status" value="7"/>
</dbReference>
<dbReference type="SMART" id="SM00191">
    <property type="entry name" value="Int_alpha"/>
    <property type="match status" value="6"/>
</dbReference>
<proteinExistence type="predicted"/>
<keyword evidence="1" id="KW-0732">Signal</keyword>
<evidence type="ECO:0000256" key="1">
    <source>
        <dbReference type="ARBA" id="ARBA00022729"/>
    </source>
</evidence>
<gene>
    <name evidence="4" type="ORF">KBTEX_03821</name>
</gene>
<evidence type="ECO:0000256" key="3">
    <source>
        <dbReference type="ARBA" id="ARBA00023180"/>
    </source>
</evidence>
<name>A0A5B8RF23_9ZZZZ</name>
<evidence type="ECO:0000256" key="2">
    <source>
        <dbReference type="ARBA" id="ARBA00022737"/>
    </source>
</evidence>
<dbReference type="EMBL" id="MN079256">
    <property type="protein sequence ID" value="QEA07470.1"/>
    <property type="molecule type" value="Genomic_DNA"/>
</dbReference>
<protein>
    <recommendedName>
        <fullName evidence="5">FG-GAP repeat protein</fullName>
    </recommendedName>
</protein>
<sequence>MPFKDRCIPASPLCRVLFAALITVSFGAGAASPVTFVARQAVDGDVFGTTVAIDDGRVAVGASSTDLERDDVGAVYLFDRTGGGIAPAAMLQASDGELADGFGASVAVSGDTVLVGAPGVVLSELNEGAAYLFERKGGAWTPVAKLRRDTVGKNDMAGVAVALDGGVAAIGAPGADVVGEDSGVVLVYERGEGGWTKTASLTPKSAGERFGSAVAVDGDRILVGASGDVPAKETTGSAYVFGRRDSGWEQAARLTPSDGGGGDGFGDAVALAGDWALVGARFADLDGSDEGAAYVFGRTGEGWSEIAKLTAPEPADRDQFGHAVALAGDIAVVGAPRVDEPGRDSGAVWTFAPGDDGWRLSTRLSPSAPDTYDEFGSAVAAGQGAVVVGAPQDIPADADGEVVTGTATLFPAVH</sequence>
<dbReference type="InterPro" id="IPR028994">
    <property type="entry name" value="Integrin_alpha_N"/>
</dbReference>
<organism evidence="4">
    <name type="scientific">uncultured organism</name>
    <dbReference type="NCBI Taxonomy" id="155900"/>
    <lineage>
        <taxon>unclassified sequences</taxon>
        <taxon>environmental samples</taxon>
    </lineage>
</organism>
<accession>A0A5B8RF23</accession>
<dbReference type="PANTHER" id="PTHR36220">
    <property type="entry name" value="UNNAMED PRODUCT"/>
    <property type="match status" value="1"/>
</dbReference>
<evidence type="ECO:0000313" key="4">
    <source>
        <dbReference type="EMBL" id="QEA07470.1"/>
    </source>
</evidence>
<evidence type="ECO:0008006" key="5">
    <source>
        <dbReference type="Google" id="ProtNLM"/>
    </source>
</evidence>
<dbReference type="InterPro" id="IPR013517">
    <property type="entry name" value="FG-GAP"/>
</dbReference>
<keyword evidence="3" id="KW-0325">Glycoprotein</keyword>
<dbReference type="SUPFAM" id="SSF69318">
    <property type="entry name" value="Integrin alpha N-terminal domain"/>
    <property type="match status" value="2"/>
</dbReference>
<dbReference type="Gene3D" id="2.130.10.130">
    <property type="entry name" value="Integrin alpha, N-terminal"/>
    <property type="match status" value="3"/>
</dbReference>